<dbReference type="AlphaFoldDB" id="A0A388KEU4"/>
<dbReference type="Proteomes" id="UP000265515">
    <property type="component" value="Unassembled WGS sequence"/>
</dbReference>
<gene>
    <name evidence="12" type="ORF">CBR_g3130</name>
</gene>
<accession>A0A388KEU4</accession>
<dbReference type="InterPro" id="IPR010776">
    <property type="entry name" value="Hop2_WH_dom"/>
</dbReference>
<dbReference type="Pfam" id="PF07106">
    <property type="entry name" value="WHD_TBPIP"/>
    <property type="match status" value="1"/>
</dbReference>
<dbReference type="PANTHER" id="PTHR15938">
    <property type="entry name" value="TBP-1 INTERACTING PROTEIN"/>
    <property type="match status" value="1"/>
</dbReference>
<dbReference type="InterPro" id="IPR036388">
    <property type="entry name" value="WH-like_DNA-bd_sf"/>
</dbReference>
<dbReference type="Gramene" id="GBG68585">
    <property type="protein sequence ID" value="GBG68585"/>
    <property type="gene ID" value="CBR_g3130"/>
</dbReference>
<dbReference type="InterPro" id="IPR036390">
    <property type="entry name" value="WH_DNA-bd_sf"/>
</dbReference>
<evidence type="ECO:0000256" key="5">
    <source>
        <dbReference type="ARBA" id="ARBA00023172"/>
    </source>
</evidence>
<evidence type="ECO:0000256" key="1">
    <source>
        <dbReference type="ARBA" id="ARBA00004123"/>
    </source>
</evidence>
<name>A0A388KEU4_CHABU</name>
<dbReference type="InterPro" id="IPR040661">
    <property type="entry name" value="LZ3wCH"/>
</dbReference>
<comment type="subcellular location">
    <subcellularLocation>
        <location evidence="1">Nucleus</location>
    </subcellularLocation>
</comment>
<evidence type="ECO:0000259" key="11">
    <source>
        <dbReference type="Pfam" id="PF18517"/>
    </source>
</evidence>
<feature type="region of interest" description="Disordered" evidence="9">
    <location>
        <begin position="203"/>
        <end position="223"/>
    </location>
</feature>
<evidence type="ECO:0000256" key="4">
    <source>
        <dbReference type="ARBA" id="ARBA00023054"/>
    </source>
</evidence>
<organism evidence="12 13">
    <name type="scientific">Chara braunii</name>
    <name type="common">Braun's stonewort</name>
    <dbReference type="NCBI Taxonomy" id="69332"/>
    <lineage>
        <taxon>Eukaryota</taxon>
        <taxon>Viridiplantae</taxon>
        <taxon>Streptophyta</taxon>
        <taxon>Charophyceae</taxon>
        <taxon>Charales</taxon>
        <taxon>Characeae</taxon>
        <taxon>Chara</taxon>
    </lineage>
</organism>
<evidence type="ECO:0000256" key="2">
    <source>
        <dbReference type="ARBA" id="ARBA00007922"/>
    </source>
</evidence>
<feature type="coiled-coil region" evidence="8">
    <location>
        <begin position="81"/>
        <end position="138"/>
    </location>
</feature>
<reference evidence="12 13" key="1">
    <citation type="journal article" date="2018" name="Cell">
        <title>The Chara Genome: Secondary Complexity and Implications for Plant Terrestrialization.</title>
        <authorList>
            <person name="Nishiyama T."/>
            <person name="Sakayama H."/>
            <person name="Vries J.D."/>
            <person name="Buschmann H."/>
            <person name="Saint-Marcoux D."/>
            <person name="Ullrich K.K."/>
            <person name="Haas F.B."/>
            <person name="Vanderstraeten L."/>
            <person name="Becker D."/>
            <person name="Lang D."/>
            <person name="Vosolsobe S."/>
            <person name="Rombauts S."/>
            <person name="Wilhelmsson P.K.I."/>
            <person name="Janitza P."/>
            <person name="Kern R."/>
            <person name="Heyl A."/>
            <person name="Rumpler F."/>
            <person name="Villalobos L.I.A.C."/>
            <person name="Clay J.M."/>
            <person name="Skokan R."/>
            <person name="Toyoda A."/>
            <person name="Suzuki Y."/>
            <person name="Kagoshima H."/>
            <person name="Schijlen E."/>
            <person name="Tajeshwar N."/>
            <person name="Catarino B."/>
            <person name="Hetherington A.J."/>
            <person name="Saltykova A."/>
            <person name="Bonnot C."/>
            <person name="Breuninger H."/>
            <person name="Symeonidi A."/>
            <person name="Radhakrishnan G.V."/>
            <person name="Van Nieuwerburgh F."/>
            <person name="Deforce D."/>
            <person name="Chang C."/>
            <person name="Karol K.G."/>
            <person name="Hedrich R."/>
            <person name="Ulvskov P."/>
            <person name="Glockner G."/>
            <person name="Delwiche C.F."/>
            <person name="Petrasek J."/>
            <person name="Van de Peer Y."/>
            <person name="Friml J."/>
            <person name="Beilby M."/>
            <person name="Dolan L."/>
            <person name="Kohara Y."/>
            <person name="Sugano S."/>
            <person name="Fujiyama A."/>
            <person name="Delaux P.-M."/>
            <person name="Quint M."/>
            <person name="TheiBen G."/>
            <person name="Hagemann M."/>
            <person name="Harholt J."/>
            <person name="Dunand C."/>
            <person name="Zachgo S."/>
            <person name="Langdale J."/>
            <person name="Maumus F."/>
            <person name="Straeten D.V.D."/>
            <person name="Gould S.B."/>
            <person name="Rensing S.A."/>
        </authorList>
    </citation>
    <scope>NUCLEOTIDE SEQUENCE [LARGE SCALE GENOMIC DNA]</scope>
    <source>
        <strain evidence="12 13">S276</strain>
    </source>
</reference>
<dbReference type="GO" id="GO:0120231">
    <property type="term" value="C:DNA recombinase auxiliary factor complex"/>
    <property type="evidence" value="ECO:0007669"/>
    <property type="project" value="TreeGrafter"/>
</dbReference>
<proteinExistence type="inferred from homology"/>
<evidence type="ECO:0000256" key="8">
    <source>
        <dbReference type="SAM" id="Coils"/>
    </source>
</evidence>
<keyword evidence="7" id="KW-0469">Meiosis</keyword>
<dbReference type="GO" id="GO:0120230">
    <property type="term" value="F:recombinase activator activity"/>
    <property type="evidence" value="ECO:0007669"/>
    <property type="project" value="TreeGrafter"/>
</dbReference>
<comment type="similarity">
    <text evidence="2">Belongs to the HOP2 family.</text>
</comment>
<feature type="domain" description="Homologous-pairing protein 2 winged helix" evidence="10">
    <location>
        <begin position="2"/>
        <end position="61"/>
    </location>
</feature>
<keyword evidence="5" id="KW-0233">DNA recombination</keyword>
<evidence type="ECO:0000313" key="12">
    <source>
        <dbReference type="EMBL" id="GBG68585.1"/>
    </source>
</evidence>
<dbReference type="GO" id="GO:0000794">
    <property type="term" value="C:condensed nuclear chromosome"/>
    <property type="evidence" value="ECO:0007669"/>
    <property type="project" value="TreeGrafter"/>
</dbReference>
<evidence type="ECO:0000259" key="10">
    <source>
        <dbReference type="Pfam" id="PF07106"/>
    </source>
</evidence>
<keyword evidence="13" id="KW-1185">Reference proteome</keyword>
<dbReference type="GO" id="GO:0000709">
    <property type="term" value="P:meiotic joint molecule formation"/>
    <property type="evidence" value="ECO:0007669"/>
    <property type="project" value="TreeGrafter"/>
</dbReference>
<dbReference type="OMA" id="QKYHREW"/>
<evidence type="ECO:0000256" key="6">
    <source>
        <dbReference type="ARBA" id="ARBA00023242"/>
    </source>
</evidence>
<sequence length="223" mass="25865">MEEIVLNYMNAQNRPLNVQNVADALQKHKIKKTAVQKLLDSLADKNAVSFKDYGKQRIYVARQDQFEIPSTEEMETMRAYNEKLQDEIAAIKSTVAGLESDMRSLESNLTSEEIQKKTKVLTEENKQLEAKLIKLREGTVLITDEEKAKIEEQYTKMISHWRKRKRIFKDLWGMITENMTKKPSEFKEEVGIETDEDAGVSIEDYSDLVNKGPKMTPKRRKMS</sequence>
<dbReference type="Gene3D" id="1.10.10.10">
    <property type="entry name" value="Winged helix-like DNA-binding domain superfamily/Winged helix DNA-binding domain"/>
    <property type="match status" value="1"/>
</dbReference>
<dbReference type="SUPFAM" id="SSF46785">
    <property type="entry name" value="Winged helix' DNA-binding domain"/>
    <property type="match status" value="1"/>
</dbReference>
<protein>
    <recommendedName>
        <fullName evidence="3">Homologous-pairing protein 2 homolog</fullName>
    </recommendedName>
</protein>
<dbReference type="GO" id="GO:0003690">
    <property type="term" value="F:double-stranded DNA binding"/>
    <property type="evidence" value="ECO:0007669"/>
    <property type="project" value="TreeGrafter"/>
</dbReference>
<evidence type="ECO:0000256" key="7">
    <source>
        <dbReference type="ARBA" id="ARBA00023254"/>
    </source>
</evidence>
<dbReference type="GO" id="GO:0051026">
    <property type="term" value="P:chiasma assembly"/>
    <property type="evidence" value="ECO:0007669"/>
    <property type="project" value="EnsemblPlants"/>
</dbReference>
<keyword evidence="4 8" id="KW-0175">Coiled coil</keyword>
<comment type="caution">
    <text evidence="12">The sequence shown here is derived from an EMBL/GenBank/DDBJ whole genome shotgun (WGS) entry which is preliminary data.</text>
</comment>
<evidence type="ECO:0000313" key="13">
    <source>
        <dbReference type="Proteomes" id="UP000265515"/>
    </source>
</evidence>
<dbReference type="Pfam" id="PF18517">
    <property type="entry name" value="LZ3wCH"/>
    <property type="match status" value="1"/>
</dbReference>
<dbReference type="PANTHER" id="PTHR15938:SF0">
    <property type="entry name" value="HOMOLOGOUS-PAIRING PROTEIN 2 HOMOLOG"/>
    <property type="match status" value="1"/>
</dbReference>
<dbReference type="OrthoDB" id="272266at2759"/>
<dbReference type="GO" id="GO:0010774">
    <property type="term" value="P:meiotic strand invasion involved in reciprocal meiotic recombination"/>
    <property type="evidence" value="ECO:0007669"/>
    <property type="project" value="TreeGrafter"/>
</dbReference>
<dbReference type="STRING" id="69332.A0A388KEU4"/>
<dbReference type="EMBL" id="BFEA01000102">
    <property type="protein sequence ID" value="GBG68585.1"/>
    <property type="molecule type" value="Genomic_DNA"/>
</dbReference>
<keyword evidence="6" id="KW-0539">Nucleus</keyword>
<evidence type="ECO:0000256" key="9">
    <source>
        <dbReference type="SAM" id="MobiDB-lite"/>
    </source>
</evidence>
<evidence type="ECO:0000256" key="3">
    <source>
        <dbReference type="ARBA" id="ARBA00016093"/>
    </source>
</evidence>
<feature type="domain" description="Leucine zipper with capping helix" evidence="11">
    <location>
        <begin position="143"/>
        <end position="199"/>
    </location>
</feature>